<dbReference type="GO" id="GO:0004641">
    <property type="term" value="F:phosphoribosylformylglycinamidine cyclo-ligase activity"/>
    <property type="evidence" value="ECO:0007669"/>
    <property type="project" value="UniProtKB-EC"/>
</dbReference>
<dbReference type="AlphaFoldDB" id="K7Z4Q7"/>
<dbReference type="Pfam" id="PF00586">
    <property type="entry name" value="AIRS"/>
    <property type="match status" value="1"/>
</dbReference>
<keyword evidence="4" id="KW-0547">Nucleotide-binding</keyword>
<evidence type="ECO:0000259" key="7">
    <source>
        <dbReference type="Pfam" id="PF02769"/>
    </source>
</evidence>
<protein>
    <recommendedName>
        <fullName evidence="2">phosphoribosylformylglycinamidine cyclo-ligase</fullName>
        <ecNumber evidence="2">6.3.3.1</ecNumber>
    </recommendedName>
</protein>
<feature type="non-terminal residue" evidence="8">
    <location>
        <position position="1"/>
    </location>
</feature>
<dbReference type="InterPro" id="IPR010918">
    <property type="entry name" value="PurM-like_C_dom"/>
</dbReference>
<dbReference type="Gene3D" id="3.90.650.10">
    <property type="entry name" value="PurM-like C-terminal domain"/>
    <property type="match status" value="1"/>
</dbReference>
<dbReference type="GO" id="GO:0005524">
    <property type="term" value="F:ATP binding"/>
    <property type="evidence" value="ECO:0007669"/>
    <property type="project" value="UniProtKB-KW"/>
</dbReference>
<keyword evidence="5" id="KW-0067">ATP-binding</keyword>
<proteinExistence type="predicted"/>
<dbReference type="SUPFAM" id="SSF56042">
    <property type="entry name" value="PurM C-terminal domain-like"/>
    <property type="match status" value="1"/>
</dbReference>
<evidence type="ECO:0000313" key="8">
    <source>
        <dbReference type="EMBL" id="AFY04920.1"/>
    </source>
</evidence>
<keyword evidence="3" id="KW-0436">Ligase</keyword>
<evidence type="ECO:0000256" key="1">
    <source>
        <dbReference type="ARBA" id="ARBA00004686"/>
    </source>
</evidence>
<dbReference type="Gene3D" id="3.30.1330.10">
    <property type="entry name" value="PurM-like, N-terminal domain"/>
    <property type="match status" value="2"/>
</dbReference>
<dbReference type="EC" id="6.3.3.1" evidence="2"/>
<sequence length="333" mass="36816">LQVPIAAQIIKGISEGCREANCALLGGETAEMPSVYAVGKYDIAGYCVGVLEENTDLPKFDRFEEGDLLIGLPSNGLHCAGYESIYELIQKLGVNMSDRSEFGDHTKTFGQEILQPTRIYVKDVLSLVNRNAIKAVVNITSGLIKSLFKIIPDDFETTIDFNNIEMPEVFGWLAGKGNLSNDTLLDNFNCGLGLVFVISKSNPVYQNIFDARIIGELKRKTGINEINILNFNAAVEKCAKKFYKPGYNSRTHVLSTNKFDNLKENLNKMTNTTLRSETFLTQNGQRLTRIPTHYKDPVLVIGTDGVGTKIKIAQQTNLNSTVGIDLTAMCEMI</sequence>
<dbReference type="Pfam" id="PF02769">
    <property type="entry name" value="AIRS_C"/>
    <property type="match status" value="1"/>
</dbReference>
<feature type="domain" description="PurM-like C-terminal" evidence="7">
    <location>
        <begin position="64"/>
        <end position="217"/>
    </location>
</feature>
<dbReference type="InterPro" id="IPR004733">
    <property type="entry name" value="PurM_cligase"/>
</dbReference>
<evidence type="ECO:0000256" key="5">
    <source>
        <dbReference type="ARBA" id="ARBA00022840"/>
    </source>
</evidence>
<evidence type="ECO:0000256" key="2">
    <source>
        <dbReference type="ARBA" id="ARBA00013047"/>
    </source>
</evidence>
<evidence type="ECO:0000256" key="3">
    <source>
        <dbReference type="ARBA" id="ARBA00022598"/>
    </source>
</evidence>
<dbReference type="GO" id="GO:0005829">
    <property type="term" value="C:cytosol"/>
    <property type="evidence" value="ECO:0007669"/>
    <property type="project" value="TreeGrafter"/>
</dbReference>
<dbReference type="PANTHER" id="PTHR10520">
    <property type="entry name" value="TRIFUNCTIONAL PURINE BIOSYNTHETIC PROTEIN ADENOSINE-3-RELATED"/>
    <property type="match status" value="1"/>
</dbReference>
<reference evidence="8" key="1">
    <citation type="journal article" date="2011" name="Proc. Natl. Acad. Sci. U.S.A.">
        <title>Episodic radiations in the fly tree of life.</title>
        <authorList>
            <person name="Wiegmann B.M."/>
            <person name="Trautwein M.D."/>
            <person name="Winkler I.S."/>
            <person name="Barr N.B."/>
            <person name="Kim J.W."/>
            <person name="Lambkin C."/>
            <person name="Bertone M.A."/>
            <person name="Cassel B.K."/>
            <person name="Bayless K.M."/>
            <person name="Heimberg A.M."/>
            <person name="Wheeler B.M."/>
            <person name="Peterson K.J."/>
            <person name="Pape T."/>
            <person name="Sinclair B.J."/>
            <person name="Skevington J.H."/>
            <person name="Blagoderov V."/>
            <person name="Caravas J."/>
            <person name="Kutty S.N."/>
            <person name="Schmidt-Ott U."/>
            <person name="Kampmeier G.E."/>
            <person name="Thompson F.C."/>
            <person name="Grimaldi D.A."/>
            <person name="Beckenbach A.T."/>
            <person name="Courtney G.W."/>
            <person name="Friedrich M."/>
            <person name="Meier R."/>
            <person name="Yeates D.K."/>
        </authorList>
    </citation>
    <scope>NUCLEOTIDE SEQUENCE</scope>
</reference>
<dbReference type="GO" id="GO:0006189">
    <property type="term" value="P:'de novo' IMP biosynthetic process"/>
    <property type="evidence" value="ECO:0007669"/>
    <property type="project" value="UniProtKB-UniPathway"/>
</dbReference>
<dbReference type="GO" id="GO:0004637">
    <property type="term" value="F:phosphoribosylamine-glycine ligase activity"/>
    <property type="evidence" value="ECO:0007669"/>
    <property type="project" value="TreeGrafter"/>
</dbReference>
<dbReference type="PANTHER" id="PTHR10520:SF12">
    <property type="entry name" value="TRIFUNCTIONAL PURINE BIOSYNTHETIC PROTEIN ADENOSINE-3"/>
    <property type="match status" value="1"/>
</dbReference>
<name>K7Z4Q7_9MUSC</name>
<dbReference type="SUPFAM" id="SSF55326">
    <property type="entry name" value="PurM N-terminal domain-like"/>
    <property type="match status" value="2"/>
</dbReference>
<dbReference type="InterPro" id="IPR036921">
    <property type="entry name" value="PurM-like_N_sf"/>
</dbReference>
<accession>K7Z4Q7</accession>
<gene>
    <name evidence="8" type="primary">gart</name>
</gene>
<evidence type="ECO:0000259" key="6">
    <source>
        <dbReference type="Pfam" id="PF00586"/>
    </source>
</evidence>
<reference evidence="8" key="2">
    <citation type="journal article" date="2013" name="Syst. Entomol.">
        <title>Shaking the Diptera tree of life: performance analysis of nuclear and mitochondrial sequence data partitions.</title>
        <authorList>
            <person name="Caravas J."/>
            <person name="Friedrich M."/>
        </authorList>
    </citation>
    <scope>NUCLEOTIDE SEQUENCE</scope>
</reference>
<dbReference type="EMBL" id="KC178424">
    <property type="protein sequence ID" value="AFY04920.1"/>
    <property type="molecule type" value="Genomic_DNA"/>
</dbReference>
<dbReference type="UniPathway" id="UPA00074">
    <property type="reaction ID" value="UER00129"/>
</dbReference>
<feature type="non-terminal residue" evidence="8">
    <location>
        <position position="333"/>
    </location>
</feature>
<dbReference type="InterPro" id="IPR036676">
    <property type="entry name" value="PurM-like_C_sf"/>
</dbReference>
<evidence type="ECO:0000256" key="4">
    <source>
        <dbReference type="ARBA" id="ARBA00022741"/>
    </source>
</evidence>
<comment type="pathway">
    <text evidence="1">Purine metabolism; IMP biosynthesis via de novo pathway; 5-amino-1-(5-phospho-D-ribosyl)imidazole from N(2)-formyl-N(1)-(5-phospho-D-ribosyl)glycinamide: step 2/2.</text>
</comment>
<dbReference type="InterPro" id="IPR016188">
    <property type="entry name" value="PurM-like_N"/>
</dbReference>
<organism evidence="8">
    <name type="scientific">Lonchoptera uniseta</name>
    <dbReference type="NCBI Taxonomy" id="560714"/>
    <lineage>
        <taxon>Eukaryota</taxon>
        <taxon>Metazoa</taxon>
        <taxon>Ecdysozoa</taxon>
        <taxon>Arthropoda</taxon>
        <taxon>Hexapoda</taxon>
        <taxon>Insecta</taxon>
        <taxon>Pterygota</taxon>
        <taxon>Neoptera</taxon>
        <taxon>Endopterygota</taxon>
        <taxon>Diptera</taxon>
        <taxon>Brachycera</taxon>
        <taxon>Muscomorpha</taxon>
        <taxon>Platypezoidea</taxon>
        <taxon>Lonchopteridae</taxon>
        <taxon>Lonchoptera</taxon>
    </lineage>
</organism>
<dbReference type="GO" id="GO:0046084">
    <property type="term" value="P:adenine biosynthetic process"/>
    <property type="evidence" value="ECO:0007669"/>
    <property type="project" value="TreeGrafter"/>
</dbReference>
<feature type="domain" description="PurM-like N-terminal" evidence="6">
    <location>
        <begin position="6"/>
        <end position="50"/>
    </location>
</feature>